<keyword evidence="1" id="KW-1133">Transmembrane helix</keyword>
<gene>
    <name evidence="2" type="ORF">G3KMM_00305</name>
</gene>
<feature type="transmembrane region" description="Helical" evidence="1">
    <location>
        <begin position="198"/>
        <end position="219"/>
    </location>
</feature>
<keyword evidence="1" id="KW-0812">Transmembrane</keyword>
<reference evidence="2 3" key="1">
    <citation type="journal article" date="2018" name="bioRxiv">
        <title>Evidence of independent acquisition and adaption of ultra-small bacteria to human hosts across the highly diverse yet reduced genomes of the phylum Saccharibacteria.</title>
        <authorList>
            <person name="McLean J.S."/>
            <person name="Bor B."/>
            <person name="To T.T."/>
            <person name="Liu Q."/>
            <person name="Kearns K.A."/>
            <person name="Solden L.M."/>
            <person name="Wrighton K.C."/>
            <person name="He X."/>
            <person name="Shi W."/>
        </authorList>
    </citation>
    <scope>NUCLEOTIDE SEQUENCE [LARGE SCALE GENOMIC DNA]</scope>
    <source>
        <strain evidence="2 3">TM7_KMM_G3_1_HOT_351</strain>
    </source>
</reference>
<feature type="transmembrane region" description="Helical" evidence="1">
    <location>
        <begin position="61"/>
        <end position="84"/>
    </location>
</feature>
<evidence type="ECO:0000313" key="3">
    <source>
        <dbReference type="Proteomes" id="UP001191004"/>
    </source>
</evidence>
<accession>A0ABY0FM04</accession>
<keyword evidence="1" id="KW-0472">Membrane</keyword>
<organism evidence="2 3">
    <name type="scientific">Candidatus Nanosyncoccus nanoralicus</name>
    <dbReference type="NCBI Taxonomy" id="2171996"/>
    <lineage>
        <taxon>Bacteria</taxon>
        <taxon>Candidatus Saccharimonadota</taxon>
        <taxon>Candidatus Nanosyncoccalia</taxon>
        <taxon>Candidatus Nanosyncoccales</taxon>
        <taxon>Candidatus Nanosyncoccaceae</taxon>
        <taxon>Candidatus Nanosyncoccus</taxon>
    </lineage>
</organism>
<feature type="transmembrane region" description="Helical" evidence="1">
    <location>
        <begin position="119"/>
        <end position="137"/>
    </location>
</feature>
<comment type="caution">
    <text evidence="2">The sequence shown here is derived from an EMBL/GenBank/DDBJ whole genome shotgun (WGS) entry which is preliminary data.</text>
</comment>
<feature type="transmembrane region" description="Helical" evidence="1">
    <location>
        <begin position="168"/>
        <end position="186"/>
    </location>
</feature>
<feature type="transmembrane region" description="Helical" evidence="1">
    <location>
        <begin position="20"/>
        <end position="49"/>
    </location>
</feature>
<protein>
    <submittedName>
        <fullName evidence="2">Uncharacterized protein</fullName>
    </submittedName>
</protein>
<feature type="transmembrane region" description="Helical" evidence="1">
    <location>
        <begin position="90"/>
        <end position="107"/>
    </location>
</feature>
<name>A0ABY0FM04_9BACT</name>
<dbReference type="EMBL" id="PRLL01000007">
    <property type="protein sequence ID" value="RYC73611.1"/>
    <property type="molecule type" value="Genomic_DNA"/>
</dbReference>
<reference evidence="2 3" key="2">
    <citation type="journal article" date="2020" name="Cell Rep.">
        <title>Acquisition and Adaptation of Ultra-small Parasitic Reduced Genome Bacteria to Mammalian Hosts.</title>
        <authorList>
            <person name="McLean J.S."/>
            <person name="Bor B."/>
            <person name="Kerns K.A."/>
            <person name="Liu Q."/>
            <person name="To T.T."/>
            <person name="Solden L."/>
            <person name="Hendrickson E.L."/>
            <person name="Wrighton K."/>
            <person name="Shi W."/>
            <person name="He X."/>
        </authorList>
    </citation>
    <scope>NUCLEOTIDE SEQUENCE [LARGE SCALE GENOMIC DNA]</scope>
    <source>
        <strain evidence="2 3">TM7_KMM_G3_1_HOT_351</strain>
    </source>
</reference>
<keyword evidence="3" id="KW-1185">Reference proteome</keyword>
<dbReference type="Proteomes" id="UP001191004">
    <property type="component" value="Unassembled WGS sequence"/>
</dbReference>
<evidence type="ECO:0000256" key="1">
    <source>
        <dbReference type="SAM" id="Phobius"/>
    </source>
</evidence>
<sequence>MSDYVLIRKGRNIISTVLHALFNLVLGLGSVFITFSTASWIPGVLLVILSKWRMFAVRPRYLFLNLKSNLVDLIVGFSFIFITYCSGPTLLPIHFILAISYSAWLIVLKPMSSERASALQSLLAVFLGTTATTLMTATANSVFPVLLNFLVGFAAARHVLVQGDDTDFTFLSLIIGLLFTEISWLSQSWLIVYTYREIGFLLPQSAILLTALTFLLGYIFKNYSSNEEFSFSKIATPAIFSIILIVIIVLWFSKPLFNV</sequence>
<dbReference type="RefSeq" id="WP_129604602.1">
    <property type="nucleotide sequence ID" value="NZ_PRLL01000007.1"/>
</dbReference>
<evidence type="ECO:0000313" key="2">
    <source>
        <dbReference type="EMBL" id="RYC73611.1"/>
    </source>
</evidence>
<feature type="transmembrane region" description="Helical" evidence="1">
    <location>
        <begin position="231"/>
        <end position="252"/>
    </location>
</feature>
<proteinExistence type="predicted"/>